<comment type="caution">
    <text evidence="3">The sequence shown here is derived from an EMBL/GenBank/DDBJ whole genome shotgun (WGS) entry which is preliminary data.</text>
</comment>
<name>A0ABN2N9G7_9PSEU</name>
<keyword evidence="2" id="KW-0408">Iron</keyword>
<evidence type="ECO:0000313" key="3">
    <source>
        <dbReference type="EMBL" id="GAA1854869.1"/>
    </source>
</evidence>
<dbReference type="EMBL" id="BAAAQK010000012">
    <property type="protein sequence ID" value="GAA1854869.1"/>
    <property type="molecule type" value="Genomic_DNA"/>
</dbReference>
<dbReference type="Pfam" id="PF00067">
    <property type="entry name" value="p450"/>
    <property type="match status" value="2"/>
</dbReference>
<dbReference type="InterPro" id="IPR036396">
    <property type="entry name" value="Cyt_P450_sf"/>
</dbReference>
<evidence type="ECO:0000313" key="4">
    <source>
        <dbReference type="Proteomes" id="UP001500449"/>
    </source>
</evidence>
<dbReference type="PRINTS" id="PR00385">
    <property type="entry name" value="P450"/>
</dbReference>
<dbReference type="Gene3D" id="1.10.630.10">
    <property type="entry name" value="Cytochrome P450"/>
    <property type="match status" value="1"/>
</dbReference>
<comment type="similarity">
    <text evidence="1 2">Belongs to the cytochrome P450 family.</text>
</comment>
<dbReference type="SUPFAM" id="SSF48264">
    <property type="entry name" value="Cytochrome P450"/>
    <property type="match status" value="1"/>
</dbReference>
<dbReference type="InterPro" id="IPR002397">
    <property type="entry name" value="Cyt_P450_B"/>
</dbReference>
<dbReference type="PANTHER" id="PTHR46696:SF1">
    <property type="entry name" value="CYTOCHROME P450 YJIB-RELATED"/>
    <property type="match status" value="1"/>
</dbReference>
<accession>A0ABN2N9G7</accession>
<organism evidence="3 4">
    <name type="scientific">Pseudonocardia ailaonensis</name>
    <dbReference type="NCBI Taxonomy" id="367279"/>
    <lineage>
        <taxon>Bacteria</taxon>
        <taxon>Bacillati</taxon>
        <taxon>Actinomycetota</taxon>
        <taxon>Actinomycetes</taxon>
        <taxon>Pseudonocardiales</taxon>
        <taxon>Pseudonocardiaceae</taxon>
        <taxon>Pseudonocardia</taxon>
    </lineage>
</organism>
<protein>
    <submittedName>
        <fullName evidence="3">Cytochrome P450</fullName>
    </submittedName>
</protein>
<evidence type="ECO:0000256" key="1">
    <source>
        <dbReference type="ARBA" id="ARBA00010617"/>
    </source>
</evidence>
<dbReference type="Proteomes" id="UP001500449">
    <property type="component" value="Unassembled WGS sequence"/>
</dbReference>
<dbReference type="InterPro" id="IPR017972">
    <property type="entry name" value="Cyt_P450_CS"/>
</dbReference>
<dbReference type="RefSeq" id="WP_344418662.1">
    <property type="nucleotide sequence ID" value="NZ_BAAAQK010000012.1"/>
</dbReference>
<keyword evidence="2" id="KW-0349">Heme</keyword>
<proteinExistence type="inferred from homology"/>
<sequence length="400" mass="43100">MPEPVATLTASVEHFYSAPRWSEAAPLIRRLHAEERLHRSPLGFTIVSGHADVVALSRSNEAVREAPPGAAPDSSMDRLTRRFLSLTNPPDHRRLRVLAQQAFTPKGLRAVHDQVRKVVAELVASVEGAARFDFVADVAHPLPVGVFAEILALTDEQRDRVVPLIPHILTGIAAEPTPEAAAAAEAAADAFVELVRGVIADRRRNPGSDLLTGLIEATDAGDRLTDDELLGMTCQLFVAGMETTSGLLGGGVLQLLRAREQWELLCATPDLRRTAIEECLRVAGSVGALPLRLVLSDVELPSGRVEAGERVTLWLGAANRDPEVFADPWAVDITRSPNPHVAFSTGIHFCLGAGLARLEADAVLAELTERLPDLRLVEGSEEFAVSTMLQQPARFLVETG</sequence>
<dbReference type="PROSITE" id="PS00086">
    <property type="entry name" value="CYTOCHROME_P450"/>
    <property type="match status" value="1"/>
</dbReference>
<dbReference type="PRINTS" id="PR00359">
    <property type="entry name" value="BP450"/>
</dbReference>
<evidence type="ECO:0000256" key="2">
    <source>
        <dbReference type="RuleBase" id="RU000461"/>
    </source>
</evidence>
<gene>
    <name evidence="3" type="ORF">GCM10009836_38650</name>
</gene>
<dbReference type="PANTHER" id="PTHR46696">
    <property type="entry name" value="P450, PUTATIVE (EUROFUNG)-RELATED"/>
    <property type="match status" value="1"/>
</dbReference>
<keyword evidence="2" id="KW-0479">Metal-binding</keyword>
<keyword evidence="2" id="KW-0560">Oxidoreductase</keyword>
<keyword evidence="2" id="KW-0503">Monooxygenase</keyword>
<dbReference type="InterPro" id="IPR001128">
    <property type="entry name" value="Cyt_P450"/>
</dbReference>
<keyword evidence="4" id="KW-1185">Reference proteome</keyword>
<reference evidence="3 4" key="1">
    <citation type="journal article" date="2019" name="Int. J. Syst. Evol. Microbiol.">
        <title>The Global Catalogue of Microorganisms (GCM) 10K type strain sequencing project: providing services to taxonomists for standard genome sequencing and annotation.</title>
        <authorList>
            <consortium name="The Broad Institute Genomics Platform"/>
            <consortium name="The Broad Institute Genome Sequencing Center for Infectious Disease"/>
            <person name="Wu L."/>
            <person name="Ma J."/>
        </authorList>
    </citation>
    <scope>NUCLEOTIDE SEQUENCE [LARGE SCALE GENOMIC DNA]</scope>
    <source>
        <strain evidence="3 4">JCM 16009</strain>
    </source>
</reference>